<comment type="caution">
    <text evidence="2">The sequence shown here is derived from an EMBL/GenBank/DDBJ whole genome shotgun (WGS) entry which is preliminary data.</text>
</comment>
<sequence length="181" mass="19943">MTTSLNESRAICPAPTQTRRSAITIKPQVGSNKMKTDAEIRNDVEIEMKRDVCLVDPSDIAVAVKGGVVTLAGFGNSWLDRYYAQRAAKRVKGVRGLANNIQVRRTTGDQRTDPEIAREAVAAIKREIPSVADDVKVIVNDGYVSLEGFVEWHYQRELAQKAIRDVKGIKNIVNVIGLKPA</sequence>
<organism evidence="2 3">
    <name type="scientific">Microvirga flocculans</name>
    <dbReference type="NCBI Taxonomy" id="217168"/>
    <lineage>
        <taxon>Bacteria</taxon>
        <taxon>Pseudomonadati</taxon>
        <taxon>Pseudomonadota</taxon>
        <taxon>Alphaproteobacteria</taxon>
        <taxon>Hyphomicrobiales</taxon>
        <taxon>Methylobacteriaceae</taxon>
        <taxon>Microvirga</taxon>
    </lineage>
</organism>
<dbReference type="PROSITE" id="PS50914">
    <property type="entry name" value="BON"/>
    <property type="match status" value="2"/>
</dbReference>
<dbReference type="InterPro" id="IPR007055">
    <property type="entry name" value="BON_dom"/>
</dbReference>
<accession>A0A7W6N7S9</accession>
<protein>
    <submittedName>
        <fullName evidence="2">Osmotically-inducible protein OsmY</fullName>
    </submittedName>
</protein>
<proteinExistence type="predicted"/>
<gene>
    <name evidence="2" type="ORF">GGR34_001533</name>
</gene>
<keyword evidence="3" id="KW-1185">Reference proteome</keyword>
<feature type="domain" description="BON" evidence="1">
    <location>
        <begin position="36"/>
        <end position="105"/>
    </location>
</feature>
<reference evidence="2 3" key="1">
    <citation type="submission" date="2020-08" db="EMBL/GenBank/DDBJ databases">
        <title>Genomic Encyclopedia of Type Strains, Phase IV (KMG-IV): sequencing the most valuable type-strain genomes for metagenomic binning, comparative biology and taxonomic classification.</title>
        <authorList>
            <person name="Goeker M."/>
        </authorList>
    </citation>
    <scope>NUCLEOTIDE SEQUENCE [LARGE SCALE GENOMIC DNA]</scope>
    <source>
        <strain evidence="2 3">DSM 15743</strain>
    </source>
</reference>
<name>A0A7W6N7S9_9HYPH</name>
<dbReference type="Proteomes" id="UP000519439">
    <property type="component" value="Unassembled WGS sequence"/>
</dbReference>
<evidence type="ECO:0000313" key="3">
    <source>
        <dbReference type="Proteomes" id="UP000519439"/>
    </source>
</evidence>
<dbReference type="RefSeq" id="WP_051435128.1">
    <property type="nucleotide sequence ID" value="NZ_JACIDC010000004.1"/>
</dbReference>
<dbReference type="PANTHER" id="PTHR34606">
    <property type="entry name" value="BON DOMAIN-CONTAINING PROTEIN"/>
    <property type="match status" value="1"/>
</dbReference>
<evidence type="ECO:0000313" key="2">
    <source>
        <dbReference type="EMBL" id="MBB4039886.1"/>
    </source>
</evidence>
<dbReference type="Gene3D" id="3.30.1340.30">
    <property type="match status" value="2"/>
</dbReference>
<dbReference type="InterPro" id="IPR051686">
    <property type="entry name" value="Lipoprotein_DolP"/>
</dbReference>
<feature type="domain" description="BON" evidence="1">
    <location>
        <begin position="112"/>
        <end position="180"/>
    </location>
</feature>
<dbReference type="EMBL" id="JACIDC010000004">
    <property type="protein sequence ID" value="MBB4039886.1"/>
    <property type="molecule type" value="Genomic_DNA"/>
</dbReference>
<dbReference type="Pfam" id="PF04972">
    <property type="entry name" value="BON"/>
    <property type="match status" value="2"/>
</dbReference>
<dbReference type="AlphaFoldDB" id="A0A7W6N7S9"/>
<dbReference type="PANTHER" id="PTHR34606:SF4">
    <property type="entry name" value="OUTER MEMBRANE LIPOPROTEIN DOLP"/>
    <property type="match status" value="1"/>
</dbReference>
<evidence type="ECO:0000259" key="1">
    <source>
        <dbReference type="PROSITE" id="PS50914"/>
    </source>
</evidence>